<organism evidence="2 3">
    <name type="scientific">Piloderma croceum (strain F 1598)</name>
    <dbReference type="NCBI Taxonomy" id="765440"/>
    <lineage>
        <taxon>Eukaryota</taxon>
        <taxon>Fungi</taxon>
        <taxon>Dikarya</taxon>
        <taxon>Basidiomycota</taxon>
        <taxon>Agaricomycotina</taxon>
        <taxon>Agaricomycetes</taxon>
        <taxon>Agaricomycetidae</taxon>
        <taxon>Atheliales</taxon>
        <taxon>Atheliaceae</taxon>
        <taxon>Piloderma</taxon>
    </lineage>
</organism>
<keyword evidence="1" id="KW-0812">Transmembrane</keyword>
<keyword evidence="1" id="KW-1133">Transmembrane helix</keyword>
<proteinExistence type="predicted"/>
<name>A0A0C3GHP7_PILCF</name>
<dbReference type="InParanoid" id="A0A0C3GHP7"/>
<reference evidence="3" key="2">
    <citation type="submission" date="2015-01" db="EMBL/GenBank/DDBJ databases">
        <title>Evolutionary Origins and Diversification of the Mycorrhizal Mutualists.</title>
        <authorList>
            <consortium name="DOE Joint Genome Institute"/>
            <consortium name="Mycorrhizal Genomics Consortium"/>
            <person name="Kohler A."/>
            <person name="Kuo A."/>
            <person name="Nagy L.G."/>
            <person name="Floudas D."/>
            <person name="Copeland A."/>
            <person name="Barry K.W."/>
            <person name="Cichocki N."/>
            <person name="Veneault-Fourrey C."/>
            <person name="LaButti K."/>
            <person name="Lindquist E.A."/>
            <person name="Lipzen A."/>
            <person name="Lundell T."/>
            <person name="Morin E."/>
            <person name="Murat C."/>
            <person name="Riley R."/>
            <person name="Ohm R."/>
            <person name="Sun H."/>
            <person name="Tunlid A."/>
            <person name="Henrissat B."/>
            <person name="Grigoriev I.V."/>
            <person name="Hibbett D.S."/>
            <person name="Martin F."/>
        </authorList>
    </citation>
    <scope>NUCLEOTIDE SEQUENCE [LARGE SCALE GENOMIC DNA]</scope>
    <source>
        <strain evidence="3">F 1598</strain>
    </source>
</reference>
<protein>
    <submittedName>
        <fullName evidence="2">Uncharacterized protein</fullName>
    </submittedName>
</protein>
<keyword evidence="1" id="KW-0472">Membrane</keyword>
<feature type="transmembrane region" description="Helical" evidence="1">
    <location>
        <begin position="58"/>
        <end position="79"/>
    </location>
</feature>
<gene>
    <name evidence="2" type="ORF">PILCRDRAFT_1528</name>
</gene>
<reference evidence="2 3" key="1">
    <citation type="submission" date="2014-04" db="EMBL/GenBank/DDBJ databases">
        <authorList>
            <consortium name="DOE Joint Genome Institute"/>
            <person name="Kuo A."/>
            <person name="Tarkka M."/>
            <person name="Buscot F."/>
            <person name="Kohler A."/>
            <person name="Nagy L.G."/>
            <person name="Floudas D."/>
            <person name="Copeland A."/>
            <person name="Barry K.W."/>
            <person name="Cichocki N."/>
            <person name="Veneault-Fourrey C."/>
            <person name="LaButti K."/>
            <person name="Lindquist E.A."/>
            <person name="Lipzen A."/>
            <person name="Lundell T."/>
            <person name="Morin E."/>
            <person name="Murat C."/>
            <person name="Sun H."/>
            <person name="Tunlid A."/>
            <person name="Henrissat B."/>
            <person name="Grigoriev I.V."/>
            <person name="Hibbett D.S."/>
            <person name="Martin F."/>
            <person name="Nordberg H.P."/>
            <person name="Cantor M.N."/>
            <person name="Hua S.X."/>
        </authorList>
    </citation>
    <scope>NUCLEOTIDE SEQUENCE [LARGE SCALE GENOMIC DNA]</scope>
    <source>
        <strain evidence="2 3">F 1598</strain>
    </source>
</reference>
<evidence type="ECO:0000313" key="2">
    <source>
        <dbReference type="EMBL" id="KIM90166.1"/>
    </source>
</evidence>
<evidence type="ECO:0000313" key="3">
    <source>
        <dbReference type="Proteomes" id="UP000054166"/>
    </source>
</evidence>
<evidence type="ECO:0000256" key="1">
    <source>
        <dbReference type="SAM" id="Phobius"/>
    </source>
</evidence>
<dbReference type="HOGENOM" id="CLU_2386943_0_0_1"/>
<sequence>MPLSPPAHSRGNDGYGTCLAGYPVLGPEADLPLNTIILNIDARGSTFNIAGRDINQHYYVAAVFMASLLAGGIFILMGAKRSRILKRTSYITEP</sequence>
<dbReference type="EMBL" id="KN832973">
    <property type="protein sequence ID" value="KIM90166.1"/>
    <property type="molecule type" value="Genomic_DNA"/>
</dbReference>
<dbReference type="AlphaFoldDB" id="A0A0C3GHP7"/>
<keyword evidence="3" id="KW-1185">Reference proteome</keyword>
<accession>A0A0C3GHP7</accession>
<dbReference type="Proteomes" id="UP000054166">
    <property type="component" value="Unassembled WGS sequence"/>
</dbReference>